<comment type="caution">
    <text evidence="3">The sequence shown here is derived from an EMBL/GenBank/DDBJ whole genome shotgun (WGS) entry which is preliminary data.</text>
</comment>
<accession>A0ABN1EDM5</accession>
<reference evidence="3 4" key="1">
    <citation type="journal article" date="2019" name="Int. J. Syst. Evol. Microbiol.">
        <title>The Global Catalogue of Microorganisms (GCM) 10K type strain sequencing project: providing services to taxonomists for standard genome sequencing and annotation.</title>
        <authorList>
            <consortium name="The Broad Institute Genomics Platform"/>
            <consortium name="The Broad Institute Genome Sequencing Center for Infectious Disease"/>
            <person name="Wu L."/>
            <person name="Ma J."/>
        </authorList>
    </citation>
    <scope>NUCLEOTIDE SEQUENCE [LARGE SCALE GENOMIC DNA]</scope>
    <source>
        <strain evidence="3 4">JCM 15089</strain>
    </source>
</reference>
<dbReference type="EMBL" id="BAAADD010000003">
    <property type="protein sequence ID" value="GAA0564447.1"/>
    <property type="molecule type" value="Genomic_DNA"/>
</dbReference>
<dbReference type="Proteomes" id="UP001499951">
    <property type="component" value="Unassembled WGS sequence"/>
</dbReference>
<evidence type="ECO:0000313" key="3">
    <source>
        <dbReference type="EMBL" id="GAA0564447.1"/>
    </source>
</evidence>
<sequence length="282" mass="30089">METKANYVAVGAFVMTCILALVITILWLAGTQYSQEYDYYQTNFHGAVTGLGKGTAVRYNGIDVGRVDNLQFDPNDPQVVIATLQIQPGLGIRTDSVSSIEPQGLTGTSYVEISGGTKNAPLLTAEPGQKYPVIKTAPSALQQLTRGAPELLAKLNTIADRLAAVLSDENQKHLTSTLANLDKTTAALAARSGDLDTSLANLSAASKGLPETVSNANLAMLKIQHFADDADGFVRGDGLAQLAGLISDTRRTVTSLNRLTEQLDRQPTKLIFGDRRKGYTPP</sequence>
<keyword evidence="1" id="KW-0472">Membrane</keyword>
<keyword evidence="1" id="KW-0812">Transmembrane</keyword>
<evidence type="ECO:0000313" key="4">
    <source>
        <dbReference type="Proteomes" id="UP001499951"/>
    </source>
</evidence>
<evidence type="ECO:0000256" key="1">
    <source>
        <dbReference type="SAM" id="Phobius"/>
    </source>
</evidence>
<evidence type="ECO:0000259" key="2">
    <source>
        <dbReference type="Pfam" id="PF02470"/>
    </source>
</evidence>
<organism evidence="3 4">
    <name type="scientific">Rhizomicrobium electricum</name>
    <dbReference type="NCBI Taxonomy" id="480070"/>
    <lineage>
        <taxon>Bacteria</taxon>
        <taxon>Pseudomonadati</taxon>
        <taxon>Pseudomonadota</taxon>
        <taxon>Alphaproteobacteria</taxon>
        <taxon>Micropepsales</taxon>
        <taxon>Micropepsaceae</taxon>
        <taxon>Rhizomicrobium</taxon>
    </lineage>
</organism>
<protein>
    <submittedName>
        <fullName evidence="3">MlaD family protein</fullName>
    </submittedName>
</protein>
<keyword evidence="4" id="KW-1185">Reference proteome</keyword>
<name>A0ABN1EDM5_9PROT</name>
<dbReference type="PANTHER" id="PTHR36698">
    <property type="entry name" value="BLL5892 PROTEIN"/>
    <property type="match status" value="1"/>
</dbReference>
<feature type="domain" description="Mce/MlaD" evidence="2">
    <location>
        <begin position="46"/>
        <end position="116"/>
    </location>
</feature>
<proteinExistence type="predicted"/>
<feature type="transmembrane region" description="Helical" evidence="1">
    <location>
        <begin position="7"/>
        <end position="29"/>
    </location>
</feature>
<dbReference type="InterPro" id="IPR003399">
    <property type="entry name" value="Mce/MlaD"/>
</dbReference>
<keyword evidence="1" id="KW-1133">Transmembrane helix</keyword>
<dbReference type="RefSeq" id="WP_166933798.1">
    <property type="nucleotide sequence ID" value="NZ_BAAADD010000003.1"/>
</dbReference>
<gene>
    <name evidence="3" type="ORF">GCM10008942_10990</name>
</gene>
<dbReference type="Pfam" id="PF02470">
    <property type="entry name" value="MlaD"/>
    <property type="match status" value="1"/>
</dbReference>
<dbReference type="PANTHER" id="PTHR36698:SF2">
    <property type="entry name" value="MCE_MLAD DOMAIN-CONTAINING PROTEIN"/>
    <property type="match status" value="1"/>
</dbReference>